<dbReference type="OrthoDB" id="577467at2"/>
<evidence type="ECO:0000313" key="1">
    <source>
        <dbReference type="EMBL" id="PSB59645.1"/>
    </source>
</evidence>
<dbReference type="RefSeq" id="WP_106299300.1">
    <property type="nucleotide sequence ID" value="NZ_PVWO01000001.1"/>
</dbReference>
<dbReference type="AlphaFoldDB" id="A0A2T1GNV8"/>
<accession>A0A2T1GNV8</accession>
<organism evidence="1 2">
    <name type="scientific">Chamaesiphon polymorphus CCALA 037</name>
    <dbReference type="NCBI Taxonomy" id="2107692"/>
    <lineage>
        <taxon>Bacteria</taxon>
        <taxon>Bacillati</taxon>
        <taxon>Cyanobacteriota</taxon>
        <taxon>Cyanophyceae</taxon>
        <taxon>Gomontiellales</taxon>
        <taxon>Chamaesiphonaceae</taxon>
        <taxon>Chamaesiphon</taxon>
    </lineage>
</organism>
<reference evidence="1 2" key="1">
    <citation type="submission" date="2018-03" db="EMBL/GenBank/DDBJ databases">
        <title>The ancient ancestry and fast evolution of plastids.</title>
        <authorList>
            <person name="Moore K.R."/>
            <person name="Magnabosco C."/>
            <person name="Momper L."/>
            <person name="Gold D.A."/>
            <person name="Bosak T."/>
            <person name="Fournier G.P."/>
        </authorList>
    </citation>
    <scope>NUCLEOTIDE SEQUENCE [LARGE SCALE GENOMIC DNA]</scope>
    <source>
        <strain evidence="1 2">CCALA 037</strain>
    </source>
</reference>
<comment type="caution">
    <text evidence="1">The sequence shown here is derived from an EMBL/GenBank/DDBJ whole genome shotgun (WGS) entry which is preliminary data.</text>
</comment>
<name>A0A2T1GNV8_9CYAN</name>
<proteinExistence type="predicted"/>
<keyword evidence="2" id="KW-1185">Reference proteome</keyword>
<protein>
    <submittedName>
        <fullName evidence="1">Uncharacterized protein</fullName>
    </submittedName>
</protein>
<dbReference type="EMBL" id="PVWO01000001">
    <property type="protein sequence ID" value="PSB59645.1"/>
    <property type="molecule type" value="Genomic_DNA"/>
</dbReference>
<evidence type="ECO:0000313" key="2">
    <source>
        <dbReference type="Proteomes" id="UP000238937"/>
    </source>
</evidence>
<sequence>MTTVQNWHSGIAQIEESKIIGLYLGWVVPEDGQWQPLMRLVKSDRGYEATHTRAYQRLAHKYRGMAEMVSLPTVDGKEIAYTIPDIFSVRMPRLRPDTERRCKFLGLDYPNIDRLTFIAITGGNINGDSYDICPIIKPNSYGEYQFYCVLQEVNSDVKSNLAAYSKLQYDLASNGRVVVKVASDELGLLPPYFSLLGNDITEIELINVSDDPYLGNKILVAVVSKVDLYANRCFELVTGKVIV</sequence>
<dbReference type="Proteomes" id="UP000238937">
    <property type="component" value="Unassembled WGS sequence"/>
</dbReference>
<gene>
    <name evidence="1" type="ORF">C7B77_00190</name>
</gene>